<reference evidence="3 4" key="1">
    <citation type="journal article" date="2009" name="Science">
        <title>Green evolution and dynamic adaptations revealed by genomes of the marine picoeukaryotes Micromonas.</title>
        <authorList>
            <person name="Worden A.Z."/>
            <person name="Lee J.H."/>
            <person name="Mock T."/>
            <person name="Rouze P."/>
            <person name="Simmons M.P."/>
            <person name="Aerts A.L."/>
            <person name="Allen A.E."/>
            <person name="Cuvelier M.L."/>
            <person name="Derelle E."/>
            <person name="Everett M.V."/>
            <person name="Foulon E."/>
            <person name="Grimwood J."/>
            <person name="Gundlach H."/>
            <person name="Henrissat B."/>
            <person name="Napoli C."/>
            <person name="McDonald S.M."/>
            <person name="Parker M.S."/>
            <person name="Rombauts S."/>
            <person name="Salamov A."/>
            <person name="Von Dassow P."/>
            <person name="Badger J.H."/>
            <person name="Coutinho P.M."/>
            <person name="Demir E."/>
            <person name="Dubchak I."/>
            <person name="Gentemann C."/>
            <person name="Eikrem W."/>
            <person name="Gready J.E."/>
            <person name="John U."/>
            <person name="Lanier W."/>
            <person name="Lindquist E.A."/>
            <person name="Lucas S."/>
            <person name="Mayer K.F."/>
            <person name="Moreau H."/>
            <person name="Not F."/>
            <person name="Otillar R."/>
            <person name="Panaud O."/>
            <person name="Pangilinan J."/>
            <person name="Paulsen I."/>
            <person name="Piegu B."/>
            <person name="Poliakov A."/>
            <person name="Robbens S."/>
            <person name="Schmutz J."/>
            <person name="Toulza E."/>
            <person name="Wyss T."/>
            <person name="Zelensky A."/>
            <person name="Zhou K."/>
            <person name="Armbrust E.V."/>
            <person name="Bhattacharya D."/>
            <person name="Goodenough U.W."/>
            <person name="Van de Peer Y."/>
            <person name="Grigoriev I.V."/>
        </authorList>
    </citation>
    <scope>NUCLEOTIDE SEQUENCE [LARGE SCALE GENOMIC DNA]</scope>
    <source>
        <strain evidence="3 4">CCMP1545</strain>
    </source>
</reference>
<dbReference type="PANTHER" id="PTHR44809">
    <property type="match status" value="1"/>
</dbReference>
<organism evidence="4">
    <name type="scientific">Micromonas pusilla (strain CCMP1545)</name>
    <name type="common">Picoplanktonic green alga</name>
    <dbReference type="NCBI Taxonomy" id="564608"/>
    <lineage>
        <taxon>Eukaryota</taxon>
        <taxon>Viridiplantae</taxon>
        <taxon>Chlorophyta</taxon>
        <taxon>Mamiellophyceae</taxon>
        <taxon>Mamiellales</taxon>
        <taxon>Mamiellaceae</taxon>
        <taxon>Micromonas</taxon>
    </lineage>
</organism>
<dbReference type="Proteomes" id="UP000001876">
    <property type="component" value="Unassembled WGS sequence"/>
</dbReference>
<dbReference type="InterPro" id="IPR019734">
    <property type="entry name" value="TPR_rpt"/>
</dbReference>
<proteinExistence type="predicted"/>
<feature type="repeat" description="TPR" evidence="1">
    <location>
        <begin position="138"/>
        <end position="171"/>
    </location>
</feature>
<sequence length="269" mass="28907">MSSVASLARAAAIAAPATRRAAPPRPRASPRRLPRAASRVAASSSSSSSSSSPDDAPARRRLELTPKGDDTPEQILRVSRGTSFEGLKVARRDALEAANAEGGGGAARVAKVEMAFDALIAESRNFFLGAVESAPTDANARFRLGNFYQTLEKFDDAEKCYRAAAALDNAHVDAMNNLAMILQERGGDAVDEAEAYYLRCVEVDPKCVDAMFNWATLKLQCRRDLDGCRVLINKVVEIQPELRDHRLVKALRGEEEAVEAAGGGFADQS</sequence>
<feature type="region of interest" description="Disordered" evidence="2">
    <location>
        <begin position="1"/>
        <end position="73"/>
    </location>
</feature>
<feature type="compositionally biased region" description="Basic and acidic residues" evidence="2">
    <location>
        <begin position="56"/>
        <end position="70"/>
    </location>
</feature>
<dbReference type="InterPro" id="IPR052943">
    <property type="entry name" value="TMTC_O-mannosyl-trnsfr"/>
</dbReference>
<dbReference type="OMA" id="EAYYLRC"/>
<name>C1N6H7_MICPC</name>
<evidence type="ECO:0000313" key="3">
    <source>
        <dbReference type="EMBL" id="EEH52477.1"/>
    </source>
</evidence>
<feature type="compositionally biased region" description="Low complexity" evidence="2">
    <location>
        <begin position="1"/>
        <end position="21"/>
    </location>
</feature>
<dbReference type="GeneID" id="9688781"/>
<evidence type="ECO:0000256" key="1">
    <source>
        <dbReference type="PROSITE-ProRule" id="PRU00339"/>
    </source>
</evidence>
<dbReference type="STRING" id="564608.C1N6H7"/>
<feature type="compositionally biased region" description="Low complexity" evidence="2">
    <location>
        <begin position="35"/>
        <end position="55"/>
    </location>
</feature>
<dbReference type="SUPFAM" id="SSF48452">
    <property type="entry name" value="TPR-like"/>
    <property type="match status" value="1"/>
</dbReference>
<dbReference type="SMART" id="SM00028">
    <property type="entry name" value="TPR"/>
    <property type="match status" value="2"/>
</dbReference>
<dbReference type="PROSITE" id="PS50005">
    <property type="entry name" value="TPR"/>
    <property type="match status" value="1"/>
</dbReference>
<dbReference type="Pfam" id="PF13181">
    <property type="entry name" value="TPR_8"/>
    <property type="match status" value="2"/>
</dbReference>
<keyword evidence="1" id="KW-0802">TPR repeat</keyword>
<dbReference type="AlphaFoldDB" id="C1N6H7"/>
<dbReference type="EMBL" id="GG663748">
    <property type="protein sequence ID" value="EEH52477.1"/>
    <property type="molecule type" value="Genomic_DNA"/>
</dbReference>
<dbReference type="Gene3D" id="1.25.40.10">
    <property type="entry name" value="Tetratricopeptide repeat domain"/>
    <property type="match status" value="1"/>
</dbReference>
<dbReference type="OrthoDB" id="19588at2759"/>
<evidence type="ECO:0000313" key="4">
    <source>
        <dbReference type="Proteomes" id="UP000001876"/>
    </source>
</evidence>
<dbReference type="InterPro" id="IPR011990">
    <property type="entry name" value="TPR-like_helical_dom_sf"/>
</dbReference>
<gene>
    <name evidence="3" type="ORF">MICPUCDRAFT_42857</name>
</gene>
<keyword evidence="4" id="KW-1185">Reference proteome</keyword>
<protein>
    <submittedName>
        <fullName evidence="3">Predicted protein</fullName>
    </submittedName>
</protein>
<dbReference type="RefSeq" id="XP_003063341.1">
    <property type="nucleotide sequence ID" value="XM_003063295.1"/>
</dbReference>
<evidence type="ECO:0000256" key="2">
    <source>
        <dbReference type="SAM" id="MobiDB-lite"/>
    </source>
</evidence>
<dbReference type="KEGG" id="mpp:MICPUCDRAFT_42857"/>
<dbReference type="PANTHER" id="PTHR44809:SF1">
    <property type="entry name" value="PROTEIN O-MANNOSYL-TRANSFERASE TMTC1"/>
    <property type="match status" value="1"/>
</dbReference>
<accession>C1N6H7</accession>